<organism evidence="1 2">
    <name type="scientific">Rodentibacter pneumotropicus</name>
    <dbReference type="NCBI Taxonomy" id="758"/>
    <lineage>
        <taxon>Bacteria</taxon>
        <taxon>Pseudomonadati</taxon>
        <taxon>Pseudomonadota</taxon>
        <taxon>Gammaproteobacteria</taxon>
        <taxon>Pasteurellales</taxon>
        <taxon>Pasteurellaceae</taxon>
        <taxon>Rodentibacter</taxon>
    </lineage>
</organism>
<gene>
    <name evidence="1" type="ORF">NCTC8284_02996</name>
</gene>
<dbReference type="STRING" id="758.GCA_000730685_01124"/>
<dbReference type="GeneID" id="61267258"/>
<accession>A0A3S4U1R7</accession>
<dbReference type="AlphaFoldDB" id="A0A3S4U1R7"/>
<dbReference type="EMBL" id="LR134405">
    <property type="protein sequence ID" value="VEH67788.1"/>
    <property type="molecule type" value="Genomic_DNA"/>
</dbReference>
<evidence type="ECO:0000313" key="1">
    <source>
        <dbReference type="EMBL" id="VEH67788.1"/>
    </source>
</evidence>
<protein>
    <submittedName>
        <fullName evidence="1">Uncharacterized conserved protein, contains FHA domain</fullName>
    </submittedName>
</protein>
<reference evidence="1 2" key="1">
    <citation type="submission" date="2018-12" db="EMBL/GenBank/DDBJ databases">
        <authorList>
            <consortium name="Pathogen Informatics"/>
        </authorList>
    </citation>
    <scope>NUCLEOTIDE SEQUENCE [LARGE SCALE GENOMIC DNA]</scope>
    <source>
        <strain evidence="1 2">NCTC8284</strain>
    </source>
</reference>
<name>A0A3S4U1R7_9PAST</name>
<dbReference type="KEGG" id="rpne:NCTC8284_02996"/>
<proteinExistence type="predicted"/>
<evidence type="ECO:0000313" key="2">
    <source>
        <dbReference type="Proteomes" id="UP000278733"/>
    </source>
</evidence>
<sequence length="255" mass="29214">MNKLLLMVTDSFMLERGTLPYCYFDLSGGSIGSGVIARWKINNLKNEISDIEFEIKYYNASFCLIAHSEHIFINNSTRFLPQGSIIKLNDNDLISLFNYKIRAKIFINESEVVTLQDELSYLVNKATDKTVLNLNDKYNDDTFMNRIDGNDGLLTLRPNGHNLDPLSALKKNDVDVKLISDTHQVTRVGYKFFNPHVETGTEYYVPSEVNMSFDEFQVDSSNLRSEIPLSKEVPSLQKSDMKQEDVILDPLFFIK</sequence>
<dbReference type="RefSeq" id="WP_018355781.1">
    <property type="nucleotide sequence ID" value="NZ_BBIX01000008.1"/>
</dbReference>
<dbReference type="Proteomes" id="UP000278733">
    <property type="component" value="Chromosome"/>
</dbReference>
<dbReference type="OrthoDB" id="273564at2"/>